<evidence type="ECO:0000313" key="3">
    <source>
        <dbReference type="Proteomes" id="UP000178348"/>
    </source>
</evidence>
<dbReference type="EMBL" id="MHLB01000057">
    <property type="protein sequence ID" value="OGZ00735.1"/>
    <property type="molecule type" value="Genomic_DNA"/>
</dbReference>
<evidence type="ECO:0000313" key="2">
    <source>
        <dbReference type="EMBL" id="OGZ00735.1"/>
    </source>
</evidence>
<evidence type="ECO:0000256" key="1">
    <source>
        <dbReference type="SAM" id="Phobius"/>
    </source>
</evidence>
<keyword evidence="1" id="KW-0472">Membrane</keyword>
<protein>
    <submittedName>
        <fullName evidence="2">Uncharacterized protein</fullName>
    </submittedName>
</protein>
<feature type="transmembrane region" description="Helical" evidence="1">
    <location>
        <begin position="23"/>
        <end position="43"/>
    </location>
</feature>
<gene>
    <name evidence="2" type="ORF">A2946_03315</name>
</gene>
<proteinExistence type="predicted"/>
<name>A0A1G2CH66_9BACT</name>
<sequence length="59" mass="6642">MSMNFSEYRARAGEWVSARKKELVLGGIIFIVSSLSFGLGYLANREFNRAPIVIEKCSQ</sequence>
<reference evidence="2 3" key="1">
    <citation type="journal article" date="2016" name="Nat. Commun.">
        <title>Thousands of microbial genomes shed light on interconnected biogeochemical processes in an aquifer system.</title>
        <authorList>
            <person name="Anantharaman K."/>
            <person name="Brown C.T."/>
            <person name="Hug L.A."/>
            <person name="Sharon I."/>
            <person name="Castelle C.J."/>
            <person name="Probst A.J."/>
            <person name="Thomas B.C."/>
            <person name="Singh A."/>
            <person name="Wilkins M.J."/>
            <person name="Karaoz U."/>
            <person name="Brodie E.L."/>
            <person name="Williams K.H."/>
            <person name="Hubbard S.S."/>
            <person name="Banfield J.F."/>
        </authorList>
    </citation>
    <scope>NUCLEOTIDE SEQUENCE [LARGE SCALE GENOMIC DNA]</scope>
</reference>
<keyword evidence="1" id="KW-0812">Transmembrane</keyword>
<dbReference type="AlphaFoldDB" id="A0A1G2CH66"/>
<organism evidence="2 3">
    <name type="scientific">Candidatus Liptonbacteria bacterium RIFCSPLOWO2_01_FULL_53_13</name>
    <dbReference type="NCBI Taxonomy" id="1798651"/>
    <lineage>
        <taxon>Bacteria</taxon>
        <taxon>Candidatus Liptoniibacteriota</taxon>
    </lineage>
</organism>
<keyword evidence="1" id="KW-1133">Transmembrane helix</keyword>
<dbReference type="Proteomes" id="UP000178348">
    <property type="component" value="Unassembled WGS sequence"/>
</dbReference>
<comment type="caution">
    <text evidence="2">The sequence shown here is derived from an EMBL/GenBank/DDBJ whole genome shotgun (WGS) entry which is preliminary data.</text>
</comment>
<accession>A0A1G2CH66</accession>